<dbReference type="PANTHER" id="PTHR12145:SF41">
    <property type="entry name" value="MANNAN ENDO-1,6-ALPHA-MANNOSIDASE"/>
    <property type="match status" value="1"/>
</dbReference>
<evidence type="ECO:0000256" key="11">
    <source>
        <dbReference type="SAM" id="MobiDB-lite"/>
    </source>
</evidence>
<gene>
    <name evidence="14" type="ORF">HIM_05517</name>
</gene>
<dbReference type="Pfam" id="PF03663">
    <property type="entry name" value="Glyco_hydro_76"/>
    <property type="match status" value="1"/>
</dbReference>
<dbReference type="GO" id="GO:0009272">
    <property type="term" value="P:fungal-type cell wall biogenesis"/>
    <property type="evidence" value="ECO:0007669"/>
    <property type="project" value="TreeGrafter"/>
</dbReference>
<keyword evidence="7 12" id="KW-0472">Membrane</keyword>
<organism evidence="14 15">
    <name type="scientific">Hirsutella minnesotensis 3608</name>
    <dbReference type="NCBI Taxonomy" id="1043627"/>
    <lineage>
        <taxon>Eukaryota</taxon>
        <taxon>Fungi</taxon>
        <taxon>Dikarya</taxon>
        <taxon>Ascomycota</taxon>
        <taxon>Pezizomycotina</taxon>
        <taxon>Sordariomycetes</taxon>
        <taxon>Hypocreomycetidae</taxon>
        <taxon>Hypocreales</taxon>
        <taxon>Ophiocordycipitaceae</taxon>
        <taxon>Hirsutella</taxon>
    </lineage>
</organism>
<dbReference type="AlphaFoldDB" id="A0A0F7ZK75"/>
<dbReference type="InterPro" id="IPR008928">
    <property type="entry name" value="6-hairpin_glycosidase_sf"/>
</dbReference>
<keyword evidence="12" id="KW-0812">Transmembrane</keyword>
<feature type="signal peptide" evidence="13">
    <location>
        <begin position="1"/>
        <end position="21"/>
    </location>
</feature>
<keyword evidence="15" id="KW-1185">Reference proteome</keyword>
<feature type="transmembrane region" description="Helical" evidence="12">
    <location>
        <begin position="436"/>
        <end position="457"/>
    </location>
</feature>
<dbReference type="PIRSF" id="PIRSF016302">
    <property type="entry name" value="Man_a_manosd"/>
    <property type="match status" value="1"/>
</dbReference>
<dbReference type="EMBL" id="KQ030520">
    <property type="protein sequence ID" value="KJZ75031.1"/>
    <property type="molecule type" value="Genomic_DNA"/>
</dbReference>
<dbReference type="InterPro" id="IPR014480">
    <property type="entry name" value="Mannan-1_6-alpha_mannosidase"/>
</dbReference>
<keyword evidence="9 10" id="KW-0326">Glycosidase</keyword>
<comment type="subcellular location">
    <subcellularLocation>
        <location evidence="2">Endomembrane system</location>
    </subcellularLocation>
</comment>
<accession>A0A0F7ZK75</accession>
<evidence type="ECO:0000256" key="4">
    <source>
        <dbReference type="ARBA" id="ARBA00012350"/>
    </source>
</evidence>
<proteinExistence type="inferred from homology"/>
<evidence type="ECO:0000313" key="14">
    <source>
        <dbReference type="EMBL" id="KJZ75031.1"/>
    </source>
</evidence>
<comment type="catalytic activity">
    <reaction evidence="1 10">
        <text>Random hydrolysis of (1-&gt;6)-alpha-D-mannosidic linkages in unbranched (1-&gt;6)-mannans.</text>
        <dbReference type="EC" id="3.2.1.101"/>
    </reaction>
</comment>
<protein>
    <recommendedName>
        <fullName evidence="4 10">Mannan endo-1,6-alpha-mannosidase</fullName>
        <ecNumber evidence="4 10">3.2.1.101</ecNumber>
    </recommendedName>
</protein>
<evidence type="ECO:0000256" key="2">
    <source>
        <dbReference type="ARBA" id="ARBA00004308"/>
    </source>
</evidence>
<dbReference type="EC" id="3.2.1.101" evidence="4 10"/>
<keyword evidence="12" id="KW-1133">Transmembrane helix</keyword>
<dbReference type="GO" id="GO:0016052">
    <property type="term" value="P:carbohydrate catabolic process"/>
    <property type="evidence" value="ECO:0007669"/>
    <property type="project" value="InterPro"/>
</dbReference>
<dbReference type="OrthoDB" id="4187847at2759"/>
<evidence type="ECO:0000256" key="10">
    <source>
        <dbReference type="PIRNR" id="PIRNR016302"/>
    </source>
</evidence>
<dbReference type="GO" id="GO:0008496">
    <property type="term" value="F:mannan endo-1,6-alpha-mannosidase activity"/>
    <property type="evidence" value="ECO:0007669"/>
    <property type="project" value="UniProtKB-UniRule"/>
</dbReference>
<dbReference type="PANTHER" id="PTHR12145">
    <property type="entry name" value="MANNAN ENDO-1,6-ALPHA-MANNOSIDASE DCW1"/>
    <property type="match status" value="1"/>
</dbReference>
<dbReference type="GO" id="GO:0012505">
    <property type="term" value="C:endomembrane system"/>
    <property type="evidence" value="ECO:0007669"/>
    <property type="project" value="UniProtKB-SubCell"/>
</dbReference>
<evidence type="ECO:0000256" key="5">
    <source>
        <dbReference type="ARBA" id="ARBA00022729"/>
    </source>
</evidence>
<name>A0A0F7ZK75_9HYPO</name>
<evidence type="ECO:0000256" key="7">
    <source>
        <dbReference type="ARBA" id="ARBA00023136"/>
    </source>
</evidence>
<keyword evidence="8" id="KW-0325">Glycoprotein</keyword>
<evidence type="ECO:0000256" key="13">
    <source>
        <dbReference type="SAM" id="SignalP"/>
    </source>
</evidence>
<evidence type="ECO:0000256" key="1">
    <source>
        <dbReference type="ARBA" id="ARBA00001452"/>
    </source>
</evidence>
<dbReference type="InterPro" id="IPR005198">
    <property type="entry name" value="Glyco_hydro_76"/>
</dbReference>
<evidence type="ECO:0000256" key="8">
    <source>
        <dbReference type="ARBA" id="ARBA00023180"/>
    </source>
</evidence>
<feature type="chain" id="PRO_5002525988" description="Mannan endo-1,6-alpha-mannosidase" evidence="13">
    <location>
        <begin position="22"/>
        <end position="458"/>
    </location>
</feature>
<evidence type="ECO:0000313" key="15">
    <source>
        <dbReference type="Proteomes" id="UP000054481"/>
    </source>
</evidence>
<evidence type="ECO:0000256" key="9">
    <source>
        <dbReference type="ARBA" id="ARBA00023295"/>
    </source>
</evidence>
<keyword evidence="6 10" id="KW-0378">Hydrolase</keyword>
<sequence length="458" mass="49889">MRGFTAALALAPALWGHDALAINLNPGDEASMKSAASTAVFGLMKYYTGNNTGDTPGNLPEPYFWWTAGAMFGTVVDYWFLTGDTSYNDATLQAIVHQGADSQDFMPKNQTRTEGNDDQGFWAMTAMSAAENKFPDPPAEQPQYLALVQAVFNLYAQRWDVDDCGGGLRWQIFSFNNGYNYKNSISNGCFFNIAARLARYTGNSTYGDWANKVFEWEQQVGLISPNFDIFDGITIDGDKQCRKVNTDQWSYNSGIYLEGAAMMYNITNSDQWKQRLDGILKETLTRFVKDNVLFEQFCETQKLCNRDQQSFKGFLARWLAATMKLAPYTAQTIMPVLQGTAQAAAASCTGSTGAPEFKGQSGTACGFSWLGKNFDGQVGVPQQMNALAAMIYPLAVNKPAPFTQKTGGTSKGNPNAGTGKQKDPTALRPITAADKAGAAFLTLFLIAGSVGGTAFLLK</sequence>
<comment type="similarity">
    <text evidence="3 10">Belongs to the glycosyl hydrolase 76 family.</text>
</comment>
<evidence type="ECO:0000256" key="3">
    <source>
        <dbReference type="ARBA" id="ARBA00009699"/>
    </source>
</evidence>
<evidence type="ECO:0000256" key="6">
    <source>
        <dbReference type="ARBA" id="ARBA00022801"/>
    </source>
</evidence>
<feature type="compositionally biased region" description="Polar residues" evidence="11">
    <location>
        <begin position="403"/>
        <end position="418"/>
    </location>
</feature>
<feature type="region of interest" description="Disordered" evidence="11">
    <location>
        <begin position="402"/>
        <end position="425"/>
    </location>
</feature>
<reference evidence="14 15" key="1">
    <citation type="journal article" date="2014" name="Genome Biol. Evol.">
        <title>Comparative genomics and transcriptomics analyses reveal divergent lifestyle features of nematode endoparasitic fungus Hirsutella minnesotensis.</title>
        <authorList>
            <person name="Lai Y."/>
            <person name="Liu K."/>
            <person name="Zhang X."/>
            <person name="Zhang X."/>
            <person name="Li K."/>
            <person name="Wang N."/>
            <person name="Shu C."/>
            <person name="Wu Y."/>
            <person name="Wang C."/>
            <person name="Bushley K.E."/>
            <person name="Xiang M."/>
            <person name="Liu X."/>
        </authorList>
    </citation>
    <scope>NUCLEOTIDE SEQUENCE [LARGE SCALE GENOMIC DNA]</scope>
    <source>
        <strain evidence="14 15">3608</strain>
    </source>
</reference>
<dbReference type="FunFam" id="1.50.10.20:FF:000006">
    <property type="entry name" value="Mannan endo-1,6-alpha-mannosidase"/>
    <property type="match status" value="1"/>
</dbReference>
<dbReference type="Proteomes" id="UP000054481">
    <property type="component" value="Unassembled WGS sequence"/>
</dbReference>
<keyword evidence="5 13" id="KW-0732">Signal</keyword>
<dbReference type="SUPFAM" id="SSF48208">
    <property type="entry name" value="Six-hairpin glycosidases"/>
    <property type="match status" value="1"/>
</dbReference>
<evidence type="ECO:0000256" key="12">
    <source>
        <dbReference type="SAM" id="Phobius"/>
    </source>
</evidence>
<dbReference type="Gene3D" id="1.50.10.20">
    <property type="match status" value="1"/>
</dbReference>